<proteinExistence type="predicted"/>
<reference evidence="1 2" key="1">
    <citation type="submission" date="2020-05" db="EMBL/GenBank/DDBJ databases">
        <title>Comparative genomic analysis of denitrifying bacteria from Halomonas genus.</title>
        <authorList>
            <person name="Wang L."/>
            <person name="Shao Z."/>
        </authorList>
    </citation>
    <scope>NUCLEOTIDE SEQUENCE [LARGE SCALE GENOMIC DNA]</scope>
    <source>
        <strain evidence="1 2">A4</strain>
    </source>
</reference>
<sequence length="70" mass="7903">MHHAPSPACRPASPCVQRCRLEPQRQHCTGCGRSLDEIARWSEMSEAERERVWQRLSGAATRPARTSGRC</sequence>
<evidence type="ECO:0000313" key="2">
    <source>
        <dbReference type="Proteomes" id="UP000814385"/>
    </source>
</evidence>
<dbReference type="EMBL" id="JABFUC010000009">
    <property type="protein sequence ID" value="MCG6658466.1"/>
    <property type="molecule type" value="Genomic_DNA"/>
</dbReference>
<dbReference type="PANTHER" id="PTHR35175">
    <property type="entry name" value="DUF1289 DOMAIN-CONTAINING PROTEIN"/>
    <property type="match status" value="1"/>
</dbReference>
<name>A0ABS9P9Z1_9GAMM</name>
<accession>A0ABS9P9Z1</accession>
<protein>
    <submittedName>
        <fullName evidence="1">DUF1289 domain-containing protein</fullName>
    </submittedName>
</protein>
<organism evidence="1 2">
    <name type="scientific">Billgrantia campisalis</name>
    <dbReference type="NCBI Taxonomy" id="74661"/>
    <lineage>
        <taxon>Bacteria</taxon>
        <taxon>Pseudomonadati</taxon>
        <taxon>Pseudomonadota</taxon>
        <taxon>Gammaproteobacteria</taxon>
        <taxon>Oceanospirillales</taxon>
        <taxon>Halomonadaceae</taxon>
        <taxon>Billgrantia</taxon>
    </lineage>
</organism>
<dbReference type="Proteomes" id="UP000814385">
    <property type="component" value="Unassembled WGS sequence"/>
</dbReference>
<dbReference type="RefSeq" id="WP_238977615.1">
    <property type="nucleotide sequence ID" value="NZ_JABFUC010000009.1"/>
</dbReference>
<dbReference type="Pfam" id="PF06945">
    <property type="entry name" value="DUF1289"/>
    <property type="match status" value="1"/>
</dbReference>
<dbReference type="PANTHER" id="PTHR35175:SF2">
    <property type="entry name" value="DUF1289 DOMAIN-CONTAINING PROTEIN"/>
    <property type="match status" value="1"/>
</dbReference>
<dbReference type="InterPro" id="IPR010710">
    <property type="entry name" value="DUF1289"/>
</dbReference>
<gene>
    <name evidence="1" type="ORF">HOP52_11950</name>
</gene>
<comment type="caution">
    <text evidence="1">The sequence shown here is derived from an EMBL/GenBank/DDBJ whole genome shotgun (WGS) entry which is preliminary data.</text>
</comment>
<evidence type="ECO:0000313" key="1">
    <source>
        <dbReference type="EMBL" id="MCG6658466.1"/>
    </source>
</evidence>
<keyword evidence="2" id="KW-1185">Reference proteome</keyword>